<sequence length="216" mass="23746">MYQILYTQGVLPLVTQIDIKTAEIILRSAEDAGIRIIEFAARSADAKDVFTQMVDFKVKNNLNIKLAVGSVLNVADAQFFHKAGADCIISPHIDAETGKYCIDNHIYWIPGAATLNEVLYANKLGAEIVKLFPADKIGGPDYVKAIKAPFSSLKLMPTGGVTLEETNLKAWFDAGVDCVGIGSHLFSKNVLAHLSYEKAFQVFKQLIEIVRKSRTK</sequence>
<evidence type="ECO:0000256" key="5">
    <source>
        <dbReference type="ARBA" id="ARBA00023277"/>
    </source>
</evidence>
<dbReference type="GO" id="GO:0016829">
    <property type="term" value="F:lyase activity"/>
    <property type="evidence" value="ECO:0007669"/>
    <property type="project" value="UniProtKB-KW"/>
</dbReference>
<dbReference type="PANTHER" id="PTHR30246">
    <property type="entry name" value="2-KETO-3-DEOXY-6-PHOSPHOGLUCONATE ALDOLASE"/>
    <property type="match status" value="1"/>
</dbReference>
<evidence type="ECO:0000256" key="1">
    <source>
        <dbReference type="ARBA" id="ARBA00004761"/>
    </source>
</evidence>
<organism evidence="6 7">
    <name type="scientific">Solitalea canadensis (strain ATCC 29591 / DSM 3403 / JCM 21819 / LMG 8368 / NBRC 15130 / NCIMB 12057 / USAM 9D)</name>
    <name type="common">Flexibacter canadensis</name>
    <dbReference type="NCBI Taxonomy" id="929556"/>
    <lineage>
        <taxon>Bacteria</taxon>
        <taxon>Pseudomonadati</taxon>
        <taxon>Bacteroidota</taxon>
        <taxon>Sphingobacteriia</taxon>
        <taxon>Sphingobacteriales</taxon>
        <taxon>Sphingobacteriaceae</taxon>
        <taxon>Solitalea</taxon>
    </lineage>
</organism>
<evidence type="ECO:0000256" key="3">
    <source>
        <dbReference type="ARBA" id="ARBA00011233"/>
    </source>
</evidence>
<protein>
    <submittedName>
        <fullName evidence="6">2-keto-3-deoxy-6-phosphogluconate aldolase</fullName>
    </submittedName>
</protein>
<comment type="pathway">
    <text evidence="1">Carbohydrate acid metabolism.</text>
</comment>
<evidence type="ECO:0000313" key="6">
    <source>
        <dbReference type="EMBL" id="AFD07173.1"/>
    </source>
</evidence>
<comment type="similarity">
    <text evidence="2">Belongs to the KHG/KDPG aldolase family.</text>
</comment>
<proteinExistence type="inferred from homology"/>
<keyword evidence="7" id="KW-1185">Reference proteome</keyword>
<dbReference type="KEGG" id="scn:Solca_2119"/>
<gene>
    <name evidence="6" type="ordered locus">Solca_2119</name>
</gene>
<dbReference type="InterPro" id="IPR000887">
    <property type="entry name" value="Aldlse_KDPG_KHG"/>
</dbReference>
<dbReference type="Proteomes" id="UP000007590">
    <property type="component" value="Chromosome"/>
</dbReference>
<reference evidence="6" key="1">
    <citation type="submission" date="2012-02" db="EMBL/GenBank/DDBJ databases">
        <title>The complete genome of Solitalea canadensis DSM 3403.</title>
        <authorList>
            <consortium name="US DOE Joint Genome Institute (JGI-PGF)"/>
            <person name="Lucas S."/>
            <person name="Copeland A."/>
            <person name="Lapidus A."/>
            <person name="Glavina del Rio T."/>
            <person name="Dalin E."/>
            <person name="Tice H."/>
            <person name="Bruce D."/>
            <person name="Goodwin L."/>
            <person name="Pitluck S."/>
            <person name="Peters L."/>
            <person name="Ovchinnikova G."/>
            <person name="Lu M."/>
            <person name="Kyrpides N."/>
            <person name="Mavromatis K."/>
            <person name="Ivanova N."/>
            <person name="Brettin T."/>
            <person name="Detter J.C."/>
            <person name="Han C."/>
            <person name="Larimer F."/>
            <person name="Land M."/>
            <person name="Hauser L."/>
            <person name="Markowitz V."/>
            <person name="Cheng J.-F."/>
            <person name="Hugenholtz P."/>
            <person name="Woyke T."/>
            <person name="Wu D."/>
            <person name="Spring S."/>
            <person name="Schroeder M."/>
            <person name="Kopitz M."/>
            <person name="Brambilla E."/>
            <person name="Klenk H.-P."/>
            <person name="Eisen J.A."/>
        </authorList>
    </citation>
    <scope>NUCLEOTIDE SEQUENCE</scope>
    <source>
        <strain evidence="6">DSM 3403</strain>
    </source>
</reference>
<dbReference type="HOGENOM" id="CLU_077795_2_0_10"/>
<name>H8KU61_SOLCM</name>
<dbReference type="Pfam" id="PF01081">
    <property type="entry name" value="Aldolase"/>
    <property type="match status" value="1"/>
</dbReference>
<dbReference type="OrthoDB" id="9802667at2"/>
<dbReference type="RefSeq" id="WP_014680400.1">
    <property type="nucleotide sequence ID" value="NC_017770.1"/>
</dbReference>
<dbReference type="CDD" id="cd00452">
    <property type="entry name" value="KDPG_aldolase"/>
    <property type="match status" value="1"/>
</dbReference>
<dbReference type="Gene3D" id="3.20.20.70">
    <property type="entry name" value="Aldolase class I"/>
    <property type="match status" value="1"/>
</dbReference>
<dbReference type="EMBL" id="CP003349">
    <property type="protein sequence ID" value="AFD07173.1"/>
    <property type="molecule type" value="Genomic_DNA"/>
</dbReference>
<dbReference type="eggNOG" id="COG0800">
    <property type="taxonomic scope" value="Bacteria"/>
</dbReference>
<evidence type="ECO:0000256" key="4">
    <source>
        <dbReference type="ARBA" id="ARBA00023239"/>
    </source>
</evidence>
<evidence type="ECO:0000256" key="2">
    <source>
        <dbReference type="ARBA" id="ARBA00006906"/>
    </source>
</evidence>
<accession>H8KU61</accession>
<dbReference type="AlphaFoldDB" id="H8KU61"/>
<dbReference type="InterPro" id="IPR031338">
    <property type="entry name" value="KDPG/KHG_AS_2"/>
</dbReference>
<keyword evidence="4" id="KW-0456">Lyase</keyword>
<dbReference type="PROSITE" id="PS00160">
    <property type="entry name" value="ALDOLASE_KDPG_KHG_2"/>
    <property type="match status" value="1"/>
</dbReference>
<dbReference type="PANTHER" id="PTHR30246:SF1">
    <property type="entry name" value="2-DEHYDRO-3-DEOXY-6-PHOSPHOGALACTONATE ALDOLASE-RELATED"/>
    <property type="match status" value="1"/>
</dbReference>
<keyword evidence="5" id="KW-0119">Carbohydrate metabolism</keyword>
<dbReference type="InterPro" id="IPR013785">
    <property type="entry name" value="Aldolase_TIM"/>
</dbReference>
<evidence type="ECO:0000313" key="7">
    <source>
        <dbReference type="Proteomes" id="UP000007590"/>
    </source>
</evidence>
<comment type="subunit">
    <text evidence="3">Homotrimer.</text>
</comment>
<dbReference type="SUPFAM" id="SSF51569">
    <property type="entry name" value="Aldolase"/>
    <property type="match status" value="1"/>
</dbReference>
<dbReference type="STRING" id="929556.Solca_2119"/>